<accession>G1K0Y9</accession>
<evidence type="ECO:0000259" key="1">
    <source>
        <dbReference type="Pfam" id="PF07735"/>
    </source>
</evidence>
<dbReference type="Pfam" id="PF07735">
    <property type="entry name" value="FBA_2"/>
    <property type="match status" value="1"/>
</dbReference>
<dbReference type="CTD" id="13218476"/>
<evidence type="ECO:0000313" key="4">
    <source>
        <dbReference type="WormBase" id="F55C9.15"/>
    </source>
</evidence>
<dbReference type="GeneID" id="13218476"/>
<dbReference type="Bgee" id="WBGene00206500">
    <property type="expression patterns" value="Expressed in embryo and 3 other cell types or tissues"/>
</dbReference>
<dbReference type="KEGG" id="cel:CELE_F55C9.15"/>
<evidence type="ECO:0000313" key="3">
    <source>
        <dbReference type="Proteomes" id="UP000001940"/>
    </source>
</evidence>
<dbReference type="WormBase" id="F55C9.15">
    <property type="protein sequence ID" value="CE46250"/>
    <property type="gene ID" value="WBGene00206500"/>
</dbReference>
<dbReference type="Proteomes" id="UP000001940">
    <property type="component" value="Chromosome V"/>
</dbReference>
<dbReference type="InterPro" id="IPR053222">
    <property type="entry name" value="Zygotic_Embryogenesis-Asso"/>
</dbReference>
<proteinExistence type="predicted"/>
<sequence>MLSSHCQRLIVAAGLTDLLSVNCAHLTAFRNLCSKQANIFLTHWINGGFYALESAFVMIHRNRVDEILKGIMHKDTCADDLDNLPRIFLTGAHSARNIYRCDGRRAIVLIGHMFLRMHVLK</sequence>
<organism evidence="2 3">
    <name type="scientific">Caenorhabditis elegans</name>
    <dbReference type="NCBI Taxonomy" id="6239"/>
    <lineage>
        <taxon>Eukaryota</taxon>
        <taxon>Metazoa</taxon>
        <taxon>Ecdysozoa</taxon>
        <taxon>Nematoda</taxon>
        <taxon>Chromadorea</taxon>
        <taxon>Rhabditida</taxon>
        <taxon>Rhabditina</taxon>
        <taxon>Rhabditomorpha</taxon>
        <taxon>Rhabditoidea</taxon>
        <taxon>Rhabditidae</taxon>
        <taxon>Peloderinae</taxon>
        <taxon>Caenorhabditis</taxon>
    </lineage>
</organism>
<dbReference type="InterPro" id="IPR012885">
    <property type="entry name" value="F-box_Sdz-33"/>
</dbReference>
<keyword evidence="3" id="KW-1185">Reference proteome</keyword>
<evidence type="ECO:0000313" key="2">
    <source>
        <dbReference type="EMBL" id="CCC42179.1"/>
    </source>
</evidence>
<dbReference type="PANTHER" id="PTHR22899">
    <property type="entry name" value="CYCLIN-RELATED F-BOX FAMILY"/>
    <property type="match status" value="1"/>
</dbReference>
<reference evidence="2 3" key="1">
    <citation type="journal article" date="1998" name="Science">
        <title>Genome sequence of the nematode C. elegans: a platform for investigating biology.</title>
        <authorList>
            <consortium name="The C. elegans sequencing consortium"/>
            <person name="Sulson J.E."/>
            <person name="Waterston R."/>
        </authorList>
    </citation>
    <scope>NUCLEOTIDE SEQUENCE [LARGE SCALE GENOMIC DNA]</scope>
    <source>
        <strain evidence="2 3">Bristol N2</strain>
    </source>
</reference>
<name>G1K0Y9_CAEEL</name>
<dbReference type="PaxDb" id="6239-F55C9.15"/>
<dbReference type="InParanoid" id="G1K0Y9"/>
<dbReference type="RefSeq" id="NP_001256851.1">
    <property type="nucleotide sequence ID" value="NM_001269922.1"/>
</dbReference>
<dbReference type="PhylomeDB" id="G1K0Y9"/>
<dbReference type="AlphaFoldDB" id="G1K0Y9"/>
<dbReference type="AGR" id="WB:WBGene00206500"/>
<dbReference type="PANTHER" id="PTHR22899:SF0">
    <property type="entry name" value="F-BOX ASSOCIATED DOMAIN-CONTAINING PROTEIN-RELATED"/>
    <property type="match status" value="1"/>
</dbReference>
<feature type="domain" description="Sdz-33 F-box" evidence="1">
    <location>
        <begin position="14"/>
        <end position="53"/>
    </location>
</feature>
<dbReference type="EMBL" id="BX284605">
    <property type="protein sequence ID" value="CCC42179.1"/>
    <property type="molecule type" value="Genomic_DNA"/>
</dbReference>
<protein>
    <submittedName>
        <fullName evidence="2">F-box associated domain-containing protein</fullName>
    </submittedName>
</protein>
<dbReference type="HOGENOM" id="CLU_2040177_0_0_1"/>
<gene>
    <name evidence="2" type="ORF">CELE_F55C9.15</name>
    <name evidence="2 4" type="ORF">F55C9.15</name>
</gene>